<dbReference type="GO" id="GO:0006357">
    <property type="term" value="P:regulation of transcription by RNA polymerase II"/>
    <property type="evidence" value="ECO:0007669"/>
    <property type="project" value="InterPro"/>
</dbReference>
<dbReference type="EMBL" id="SELW01000505">
    <property type="protein sequence ID" value="TID24624.1"/>
    <property type="molecule type" value="Genomic_DNA"/>
</dbReference>
<organism evidence="5 6">
    <name type="scientific">Pichia inconspicua</name>
    <dbReference type="NCBI Taxonomy" id="52247"/>
    <lineage>
        <taxon>Eukaryota</taxon>
        <taxon>Fungi</taxon>
        <taxon>Dikarya</taxon>
        <taxon>Ascomycota</taxon>
        <taxon>Saccharomycotina</taxon>
        <taxon>Pichiomycetes</taxon>
        <taxon>Pichiales</taxon>
        <taxon>Pichiaceae</taxon>
        <taxon>Pichia</taxon>
    </lineage>
</organism>
<accession>A0A4T0X055</accession>
<gene>
    <name evidence="4" type="primary">MED20</name>
    <name evidence="5" type="ORF">CANINC_003023</name>
</gene>
<proteinExistence type="inferred from homology"/>
<comment type="caution">
    <text evidence="5">The sequence shown here is derived from an EMBL/GenBank/DDBJ whole genome shotgun (WGS) entry which is preliminary data.</text>
</comment>
<dbReference type="STRING" id="52247.A0A4T0X055"/>
<dbReference type="InterPro" id="IPR013921">
    <property type="entry name" value="Mediator_Med20"/>
</dbReference>
<evidence type="ECO:0000256" key="3">
    <source>
        <dbReference type="ARBA" id="ARBA00023242"/>
    </source>
</evidence>
<comment type="similarity">
    <text evidence="2 4">Belongs to the Mediator complex subunit 20 family.</text>
</comment>
<sequence>MVTAVLFVDQATPTTITQFHDQIMNQNPETLPSWEFELGIFLNNKYSRPPNTTTKQVPNRYLYTLQLSYLNEEEGGNRMISIINNNKSVVTCVPNSTNILNALESFTTKGLNYYKEDDELNEPLVVEDVSVKTENGAKTEFKTEPISEDVEMTDEVKHDEIEGTAVSKELSVNDTISDHTNIKTDVDDDVVLSKFESKSLDEIKRRKKLLKHIQNGCCNNLNTNTKENLEYMLATKLQSLWTLKQMIRGQGGLGYILKVSLDDGTGMKTEETFTLRTSNCLLHGTFKGFLIEIEHNDKEMNLLEIDNEVKNLTETERKNRLIMRFGRSINLIQTLMINYDFPKGNLCYNVLSDSKLDHLSDLCQQYCDALQF</sequence>
<evidence type="ECO:0000256" key="1">
    <source>
        <dbReference type="ARBA" id="ARBA00004123"/>
    </source>
</evidence>
<dbReference type="OrthoDB" id="1854899at2759"/>
<dbReference type="AlphaFoldDB" id="A0A4T0X055"/>
<evidence type="ECO:0000313" key="6">
    <source>
        <dbReference type="Proteomes" id="UP000307173"/>
    </source>
</evidence>
<dbReference type="Pfam" id="PF08612">
    <property type="entry name" value="Med20"/>
    <property type="match status" value="1"/>
</dbReference>
<evidence type="ECO:0000256" key="4">
    <source>
        <dbReference type="RuleBase" id="RU364152"/>
    </source>
</evidence>
<keyword evidence="4" id="KW-0804">Transcription</keyword>
<comment type="function">
    <text evidence="4">Component of the Mediator complex, a coactivator involved in the regulated transcription of nearly all RNA polymerase II-dependent genes. Mediator functions as a bridge to convey information from gene-specific regulatory proteins to the basal RNA polymerase II transcription machinery. Mediator is recruited to promoters by direct interactions with regulatory proteins and serves as a scaffold for the assembly of a functional preinitiation complex with RNA polymerase II and the general transcription factors.</text>
</comment>
<dbReference type="GO" id="GO:0003712">
    <property type="term" value="F:transcription coregulator activity"/>
    <property type="evidence" value="ECO:0007669"/>
    <property type="project" value="InterPro"/>
</dbReference>
<name>A0A4T0X055_9ASCO</name>
<comment type="subcellular location">
    <subcellularLocation>
        <location evidence="1 4">Nucleus</location>
    </subcellularLocation>
</comment>
<dbReference type="Proteomes" id="UP000307173">
    <property type="component" value="Unassembled WGS sequence"/>
</dbReference>
<evidence type="ECO:0000313" key="5">
    <source>
        <dbReference type="EMBL" id="TID24624.1"/>
    </source>
</evidence>
<dbReference type="Gene3D" id="3.30.310.180">
    <property type="match status" value="1"/>
</dbReference>
<keyword evidence="6" id="KW-1185">Reference proteome</keyword>
<keyword evidence="3 4" id="KW-0539">Nucleus</keyword>
<keyword evidence="4" id="KW-0805">Transcription regulation</keyword>
<comment type="subunit">
    <text evidence="4">Component of the Mediator complex.</text>
</comment>
<dbReference type="GO" id="GO:0016592">
    <property type="term" value="C:mediator complex"/>
    <property type="evidence" value="ECO:0007669"/>
    <property type="project" value="InterPro"/>
</dbReference>
<evidence type="ECO:0000256" key="2">
    <source>
        <dbReference type="ARBA" id="ARBA00010743"/>
    </source>
</evidence>
<protein>
    <recommendedName>
        <fullName evidence="4">Mediator of RNA polymerase II transcription subunit 20</fullName>
    </recommendedName>
    <alternativeName>
        <fullName evidence="4">Mediator complex subunit 20</fullName>
    </alternativeName>
</protein>
<keyword evidence="4" id="KW-0010">Activator</keyword>
<reference evidence="5 6" key="1">
    <citation type="journal article" date="2019" name="Front. Genet.">
        <title>Whole-Genome Sequencing of the Opportunistic Yeast Pathogen Candida inconspicua Uncovers Its Hybrid Origin.</title>
        <authorList>
            <person name="Mixao V."/>
            <person name="Hansen A.P."/>
            <person name="Saus E."/>
            <person name="Boekhout T."/>
            <person name="Lass-Florl C."/>
            <person name="Gabaldon T."/>
        </authorList>
    </citation>
    <scope>NUCLEOTIDE SEQUENCE [LARGE SCALE GENOMIC DNA]</scope>
    <source>
        <strain evidence="5 6">CBS 180</strain>
    </source>
</reference>